<dbReference type="HOGENOM" id="CLU_030606_5_0_1"/>
<evidence type="ECO:0000256" key="1">
    <source>
        <dbReference type="SAM" id="MobiDB-lite"/>
    </source>
</evidence>
<evidence type="ECO:0000313" key="3">
    <source>
        <dbReference type="EnsemblPlants" id="LPERR04G10540.1"/>
    </source>
</evidence>
<protein>
    <recommendedName>
        <fullName evidence="2">F-box domain-containing protein</fullName>
    </recommendedName>
</protein>
<reference evidence="4" key="2">
    <citation type="submission" date="2013-12" db="EMBL/GenBank/DDBJ databases">
        <authorList>
            <person name="Yu Y."/>
            <person name="Lee S."/>
            <person name="de Baynast K."/>
            <person name="Wissotski M."/>
            <person name="Liu L."/>
            <person name="Talag J."/>
            <person name="Goicoechea J."/>
            <person name="Angelova A."/>
            <person name="Jetty R."/>
            <person name="Kudrna D."/>
            <person name="Golser W."/>
            <person name="Rivera L."/>
            <person name="Zhang J."/>
            <person name="Wing R."/>
        </authorList>
    </citation>
    <scope>NUCLEOTIDE SEQUENCE</scope>
</reference>
<dbReference type="eggNOG" id="ENOG502T8JU">
    <property type="taxonomic scope" value="Eukaryota"/>
</dbReference>
<keyword evidence="4" id="KW-1185">Reference proteome</keyword>
<dbReference type="Gene3D" id="1.20.1280.50">
    <property type="match status" value="1"/>
</dbReference>
<feature type="domain" description="F-box" evidence="2">
    <location>
        <begin position="8"/>
        <end position="49"/>
    </location>
</feature>
<proteinExistence type="predicted"/>
<dbReference type="EnsemblPlants" id="LPERR04G10540.1">
    <property type="protein sequence ID" value="LPERR04G10540.1"/>
    <property type="gene ID" value="LPERR04G10540"/>
</dbReference>
<evidence type="ECO:0000313" key="4">
    <source>
        <dbReference type="Proteomes" id="UP000032180"/>
    </source>
</evidence>
<sequence length="520" mass="57892">MQGVTELLPDDVVVEIFSRVRNHRSLARCRCVHTAWRALVDDRGLLLPHPLLRAWGLLHHRHNAGHRHRAPLRLPAAVHVQDHCNGLLLCFHVDRDGDSLAAYVCNPATRRWACLPHPPAPWPRANDGAFLAFDAASPDRYTVFLLPVGTPLPRRKNLCRPWMTLDLLIPEEQDDHLAPLPSPSALLPLRVFSSVDGKWRRRELVPGRCAPVELYGRVMALCRRRPEFDAAAAVPRWRSASYGRGGAMYAHSESDVLVVVRCEEGTYDMVELPGGGVRWSVAYDHSHVIADLPLELVSVSSSSGHGDGDGDVVRYVRVEASSRVRIWTLDESSHHDGKLNWTLTHHKDLAAHTRIREIVQNDTPEDWKTMACTTRSRPGSQASVVVVPRDDDDDDDGWSSESWISWDEVLASAPELGMDDDDDDAGAVVTGQPQPGLPFHVMGFHPSKEVLFLAAGAFHVVAYHLGGSGKVQYLGRATSRKKVERVKGMFPYRPCLVDSLPPPPCLFPSLKTAYKSQSRR</sequence>
<dbReference type="InterPro" id="IPR036047">
    <property type="entry name" value="F-box-like_dom_sf"/>
</dbReference>
<reference evidence="3 4" key="1">
    <citation type="submission" date="2012-08" db="EMBL/GenBank/DDBJ databases">
        <title>Oryza genome evolution.</title>
        <authorList>
            <person name="Wing R.A."/>
        </authorList>
    </citation>
    <scope>NUCLEOTIDE SEQUENCE</scope>
</reference>
<reference evidence="3" key="3">
    <citation type="submission" date="2015-04" db="UniProtKB">
        <authorList>
            <consortium name="EnsemblPlants"/>
        </authorList>
    </citation>
    <scope>IDENTIFICATION</scope>
</reference>
<name>A0A0D9W5C6_9ORYZ</name>
<evidence type="ECO:0000259" key="2">
    <source>
        <dbReference type="SMART" id="SM00256"/>
    </source>
</evidence>
<organism evidence="3 4">
    <name type="scientific">Leersia perrieri</name>
    <dbReference type="NCBI Taxonomy" id="77586"/>
    <lineage>
        <taxon>Eukaryota</taxon>
        <taxon>Viridiplantae</taxon>
        <taxon>Streptophyta</taxon>
        <taxon>Embryophyta</taxon>
        <taxon>Tracheophyta</taxon>
        <taxon>Spermatophyta</taxon>
        <taxon>Magnoliopsida</taxon>
        <taxon>Liliopsida</taxon>
        <taxon>Poales</taxon>
        <taxon>Poaceae</taxon>
        <taxon>BOP clade</taxon>
        <taxon>Oryzoideae</taxon>
        <taxon>Oryzeae</taxon>
        <taxon>Oryzinae</taxon>
        <taxon>Leersia</taxon>
    </lineage>
</organism>
<dbReference type="PANTHER" id="PTHR34591:SF53">
    <property type="entry name" value="F-BOX DOMAIN-CONTAINING PROTEIN"/>
    <property type="match status" value="1"/>
</dbReference>
<dbReference type="Proteomes" id="UP000032180">
    <property type="component" value="Chromosome 4"/>
</dbReference>
<dbReference type="AlphaFoldDB" id="A0A0D9W5C6"/>
<dbReference type="PANTHER" id="PTHR34591">
    <property type="entry name" value="OS03G0653100 PROTEIN-RELATED"/>
    <property type="match status" value="1"/>
</dbReference>
<feature type="region of interest" description="Disordered" evidence="1">
    <location>
        <begin position="378"/>
        <end position="399"/>
    </location>
</feature>
<dbReference type="SMART" id="SM00256">
    <property type="entry name" value="FBOX"/>
    <property type="match status" value="1"/>
</dbReference>
<dbReference type="InterPro" id="IPR001810">
    <property type="entry name" value="F-box_dom"/>
</dbReference>
<dbReference type="STRING" id="77586.A0A0D9W5C6"/>
<dbReference type="Gramene" id="LPERR04G10540.1">
    <property type="protein sequence ID" value="LPERR04G10540.1"/>
    <property type="gene ID" value="LPERR04G10540"/>
</dbReference>
<dbReference type="Pfam" id="PF12937">
    <property type="entry name" value="F-box-like"/>
    <property type="match status" value="1"/>
</dbReference>
<dbReference type="SUPFAM" id="SSF81383">
    <property type="entry name" value="F-box domain"/>
    <property type="match status" value="1"/>
</dbReference>
<accession>A0A0D9W5C6</accession>